<dbReference type="EMBL" id="AP006236">
    <property type="protein sequence ID" value="BAD69266.1"/>
    <property type="molecule type" value="Genomic_DNA"/>
</dbReference>
<reference evidence="2" key="2">
    <citation type="journal article" date="2008" name="Nucleic Acids Res.">
        <title>The rice annotation project database (RAP-DB): 2008 update.</title>
        <authorList>
            <consortium name="The rice annotation project (RAP)"/>
        </authorList>
    </citation>
    <scope>GENOME REANNOTATION</scope>
    <source>
        <strain evidence="2">cv. Nipponbare</strain>
    </source>
</reference>
<proteinExistence type="predicted"/>
<organism evidence="1 2">
    <name type="scientific">Oryza sativa subsp. japonica</name>
    <name type="common">Rice</name>
    <dbReference type="NCBI Taxonomy" id="39947"/>
    <lineage>
        <taxon>Eukaryota</taxon>
        <taxon>Viridiplantae</taxon>
        <taxon>Streptophyta</taxon>
        <taxon>Embryophyta</taxon>
        <taxon>Tracheophyta</taxon>
        <taxon>Spermatophyta</taxon>
        <taxon>Magnoliopsida</taxon>
        <taxon>Liliopsida</taxon>
        <taxon>Poales</taxon>
        <taxon>Poaceae</taxon>
        <taxon>BOP clade</taxon>
        <taxon>Oryzoideae</taxon>
        <taxon>Oryzeae</taxon>
        <taxon>Oryzinae</taxon>
        <taxon>Oryza</taxon>
        <taxon>Oryza sativa</taxon>
    </lineage>
</organism>
<dbReference type="AlphaFoldDB" id="Q5VMQ9"/>
<dbReference type="Proteomes" id="UP000000763">
    <property type="component" value="Chromosome 1"/>
</dbReference>
<sequence length="87" mass="9699">MEEAYVPPRLYDNSDLDLVGDREMQAYHMLKDRTVPATADGMSRRSCTGDTRAPPIQVVHLHPLGCVAVSSRGDLGELTRRMDTLEL</sequence>
<evidence type="ECO:0000313" key="1">
    <source>
        <dbReference type="EMBL" id="BAD69266.1"/>
    </source>
</evidence>
<gene>
    <name evidence="1" type="primary">OSJNBa0029L04.6</name>
</gene>
<name>Q5VMQ9_ORYSJ</name>
<protein>
    <submittedName>
        <fullName evidence="1">Uncharacterized protein</fullName>
    </submittedName>
</protein>
<reference evidence="2" key="1">
    <citation type="journal article" date="2005" name="Nature">
        <title>The map-based sequence of the rice genome.</title>
        <authorList>
            <consortium name="International rice genome sequencing project (IRGSP)"/>
            <person name="Matsumoto T."/>
            <person name="Wu J."/>
            <person name="Kanamori H."/>
            <person name="Katayose Y."/>
            <person name="Fujisawa M."/>
            <person name="Namiki N."/>
            <person name="Mizuno H."/>
            <person name="Yamamoto K."/>
            <person name="Antonio B.A."/>
            <person name="Baba T."/>
            <person name="Sakata K."/>
            <person name="Nagamura Y."/>
            <person name="Aoki H."/>
            <person name="Arikawa K."/>
            <person name="Arita K."/>
            <person name="Bito T."/>
            <person name="Chiden Y."/>
            <person name="Fujitsuka N."/>
            <person name="Fukunaka R."/>
            <person name="Hamada M."/>
            <person name="Harada C."/>
            <person name="Hayashi A."/>
            <person name="Hijishita S."/>
            <person name="Honda M."/>
            <person name="Hosokawa S."/>
            <person name="Ichikawa Y."/>
            <person name="Idonuma A."/>
            <person name="Iijima M."/>
            <person name="Ikeda M."/>
            <person name="Ikeno M."/>
            <person name="Ito K."/>
            <person name="Ito S."/>
            <person name="Ito T."/>
            <person name="Ito Y."/>
            <person name="Ito Y."/>
            <person name="Iwabuchi A."/>
            <person name="Kamiya K."/>
            <person name="Karasawa W."/>
            <person name="Kurita K."/>
            <person name="Katagiri S."/>
            <person name="Kikuta A."/>
            <person name="Kobayashi H."/>
            <person name="Kobayashi N."/>
            <person name="Machita K."/>
            <person name="Maehara T."/>
            <person name="Masukawa M."/>
            <person name="Mizubayashi T."/>
            <person name="Mukai Y."/>
            <person name="Nagasaki H."/>
            <person name="Nagata Y."/>
            <person name="Naito S."/>
            <person name="Nakashima M."/>
            <person name="Nakama Y."/>
            <person name="Nakamichi Y."/>
            <person name="Nakamura M."/>
            <person name="Meguro A."/>
            <person name="Negishi M."/>
            <person name="Ohta I."/>
            <person name="Ohta T."/>
            <person name="Okamoto M."/>
            <person name="Ono N."/>
            <person name="Saji S."/>
            <person name="Sakaguchi M."/>
            <person name="Sakai K."/>
            <person name="Shibata M."/>
            <person name="Shimokawa T."/>
            <person name="Song J."/>
            <person name="Takazaki Y."/>
            <person name="Terasawa K."/>
            <person name="Tsugane M."/>
            <person name="Tsuji K."/>
            <person name="Ueda S."/>
            <person name="Waki K."/>
            <person name="Yamagata H."/>
            <person name="Yamamoto M."/>
            <person name="Yamamoto S."/>
            <person name="Yamane H."/>
            <person name="Yoshiki S."/>
            <person name="Yoshihara R."/>
            <person name="Yukawa K."/>
            <person name="Zhong H."/>
            <person name="Yano M."/>
            <person name="Yuan Q."/>
            <person name="Ouyang S."/>
            <person name="Liu J."/>
            <person name="Jones K.M."/>
            <person name="Gansberger K."/>
            <person name="Moffat K."/>
            <person name="Hill J."/>
            <person name="Bera J."/>
            <person name="Fadrosh D."/>
            <person name="Jin S."/>
            <person name="Johri S."/>
            <person name="Kim M."/>
            <person name="Overton L."/>
            <person name="Reardon M."/>
            <person name="Tsitrin T."/>
            <person name="Vuong H."/>
            <person name="Weaver B."/>
            <person name="Ciecko A."/>
            <person name="Tallon L."/>
            <person name="Jackson J."/>
            <person name="Pai G."/>
            <person name="Aken S.V."/>
            <person name="Utterback T."/>
            <person name="Reidmuller S."/>
            <person name="Feldblyum T."/>
            <person name="Hsiao J."/>
            <person name="Zismann V."/>
            <person name="Iobst S."/>
            <person name="de Vazeille A.R."/>
            <person name="Buell C.R."/>
            <person name="Ying K."/>
            <person name="Li Y."/>
            <person name="Lu T."/>
            <person name="Huang Y."/>
            <person name="Zhao Q."/>
            <person name="Feng Q."/>
            <person name="Zhang L."/>
            <person name="Zhu J."/>
            <person name="Weng Q."/>
            <person name="Mu J."/>
            <person name="Lu Y."/>
            <person name="Fan D."/>
            <person name="Liu Y."/>
            <person name="Guan J."/>
            <person name="Zhang Y."/>
            <person name="Yu S."/>
            <person name="Liu X."/>
            <person name="Zhang Y."/>
            <person name="Hong G."/>
            <person name="Han B."/>
            <person name="Choisne N."/>
            <person name="Demange N."/>
            <person name="Orjeda G."/>
            <person name="Samain S."/>
            <person name="Cattolico L."/>
            <person name="Pelletier E."/>
            <person name="Couloux A."/>
            <person name="Segurens B."/>
            <person name="Wincker P."/>
            <person name="D'Hont A."/>
            <person name="Scarpelli C."/>
            <person name="Weissenbach J."/>
            <person name="Salanoubat M."/>
            <person name="Quetier F."/>
            <person name="Yu Y."/>
            <person name="Kim H.R."/>
            <person name="Rambo T."/>
            <person name="Currie J."/>
            <person name="Collura K."/>
            <person name="Luo M."/>
            <person name="Yang T."/>
            <person name="Ammiraju J.S.S."/>
            <person name="Engler F."/>
            <person name="Soderlund C."/>
            <person name="Wing R.A."/>
            <person name="Palmer L.E."/>
            <person name="de la Bastide M."/>
            <person name="Spiegel L."/>
            <person name="Nascimento L."/>
            <person name="Zutavern T."/>
            <person name="O'Shaughnessy A."/>
            <person name="Dike S."/>
            <person name="Dedhia N."/>
            <person name="Preston R."/>
            <person name="Balija V."/>
            <person name="McCombie W.R."/>
            <person name="Chow T."/>
            <person name="Chen H."/>
            <person name="Chung M."/>
            <person name="Chen C."/>
            <person name="Shaw J."/>
            <person name="Wu H."/>
            <person name="Hsiao K."/>
            <person name="Chao Y."/>
            <person name="Chu M."/>
            <person name="Cheng C."/>
            <person name="Hour A."/>
            <person name="Lee P."/>
            <person name="Lin S."/>
            <person name="Lin Y."/>
            <person name="Liou J."/>
            <person name="Liu S."/>
            <person name="Hsing Y."/>
            <person name="Raghuvanshi S."/>
            <person name="Mohanty A."/>
            <person name="Bharti A.K."/>
            <person name="Gaur A."/>
            <person name="Gupta V."/>
            <person name="Kumar D."/>
            <person name="Ravi V."/>
            <person name="Vij S."/>
            <person name="Kapur A."/>
            <person name="Khurana P."/>
            <person name="Khurana P."/>
            <person name="Khurana J.P."/>
            <person name="Tyagi A.K."/>
            <person name="Gaikwad K."/>
            <person name="Singh A."/>
            <person name="Dalal V."/>
            <person name="Srivastava S."/>
            <person name="Dixit A."/>
            <person name="Pal A.K."/>
            <person name="Ghazi I.A."/>
            <person name="Yadav M."/>
            <person name="Pandit A."/>
            <person name="Bhargava A."/>
            <person name="Sureshbabu K."/>
            <person name="Batra K."/>
            <person name="Sharma T.R."/>
            <person name="Mohapatra T."/>
            <person name="Singh N.K."/>
            <person name="Messing J."/>
            <person name="Nelson A.B."/>
            <person name="Fuks G."/>
            <person name="Kavchok S."/>
            <person name="Keizer G."/>
            <person name="Linton E."/>
            <person name="Llaca V."/>
            <person name="Song R."/>
            <person name="Tanyolac B."/>
            <person name="Young S."/>
            <person name="Ho-Il K."/>
            <person name="Hahn J.H."/>
            <person name="Sangsakoo G."/>
            <person name="Vanavichit A."/>
            <person name="de Mattos Luiz.A.T."/>
            <person name="Zimmer P.D."/>
            <person name="Malone G."/>
            <person name="Dellagostin O."/>
            <person name="de Oliveira A.C."/>
            <person name="Bevan M."/>
            <person name="Bancroft I."/>
            <person name="Minx P."/>
            <person name="Cordum H."/>
            <person name="Wilson R."/>
            <person name="Cheng Z."/>
            <person name="Jin W."/>
            <person name="Jiang J."/>
            <person name="Leong S.A."/>
            <person name="Iwama H."/>
            <person name="Gojobori T."/>
            <person name="Itoh T."/>
            <person name="Niimura Y."/>
            <person name="Fujii Y."/>
            <person name="Habara T."/>
            <person name="Sakai H."/>
            <person name="Sato Y."/>
            <person name="Wilson G."/>
            <person name="Kumar K."/>
            <person name="McCouch S."/>
            <person name="Juretic N."/>
            <person name="Hoen D."/>
            <person name="Wright S."/>
            <person name="Bruskiewich R."/>
            <person name="Bureau T."/>
            <person name="Miyao A."/>
            <person name="Hirochika H."/>
            <person name="Nishikawa T."/>
            <person name="Kadowaki K."/>
            <person name="Sugiura M."/>
            <person name="Burr B."/>
            <person name="Sasaki T."/>
        </authorList>
    </citation>
    <scope>NUCLEOTIDE SEQUENCE [LARGE SCALE GENOMIC DNA]</scope>
    <source>
        <strain evidence="2">cv. Nipponbare</strain>
    </source>
</reference>
<accession>Q5VMQ9</accession>
<evidence type="ECO:0000313" key="2">
    <source>
        <dbReference type="Proteomes" id="UP000000763"/>
    </source>
</evidence>